<sequence>MEQSTKHLKRILGQSDIFIPKLCPDSLVSQACLISLENSVGLLFSDETKKLILLKELDDSKFKEAVSILRELFGEKSSGFRKCFKYLTLAMRSDEDWINYVTQTSENFEQPDLKSISNDHSSALRSLAVCGIPHMWMSIMAIRKNMEKLGLSSAETDKPYSQKASSDVFKVKQITANCFTKNHPNLDLMGFEWLDELKILKPITHFHGENLSVTQLTELETRLEKVRKGNKNHENDFSEPVNKEDKRNECRRTERNQTISFSFETMHISGKGCILHLEYPCHGCRNKAGFSERPSH</sequence>
<reference evidence="2 3" key="2">
    <citation type="submission" date="2018-11" db="EMBL/GenBank/DDBJ databases">
        <authorList>
            <consortium name="Pathogen Informatics"/>
        </authorList>
    </citation>
    <scope>NUCLEOTIDE SEQUENCE [LARGE SCALE GENOMIC DNA]</scope>
</reference>
<evidence type="ECO:0000313" key="4">
    <source>
        <dbReference type="WBParaSite" id="HDID_0000482201-mRNA-1"/>
    </source>
</evidence>
<feature type="region of interest" description="Disordered" evidence="1">
    <location>
        <begin position="228"/>
        <end position="252"/>
    </location>
</feature>
<dbReference type="EMBL" id="UYSG01002042">
    <property type="protein sequence ID" value="VDL56225.1"/>
    <property type="molecule type" value="Genomic_DNA"/>
</dbReference>
<gene>
    <name evidence="2" type="ORF">HDID_LOCUS4820</name>
</gene>
<accession>A0A0R3SIQ7</accession>
<dbReference type="Proteomes" id="UP000274504">
    <property type="component" value="Unassembled WGS sequence"/>
</dbReference>
<organism evidence="4">
    <name type="scientific">Hymenolepis diminuta</name>
    <name type="common">Rat tapeworm</name>
    <dbReference type="NCBI Taxonomy" id="6216"/>
    <lineage>
        <taxon>Eukaryota</taxon>
        <taxon>Metazoa</taxon>
        <taxon>Spiralia</taxon>
        <taxon>Lophotrochozoa</taxon>
        <taxon>Platyhelminthes</taxon>
        <taxon>Cestoda</taxon>
        <taxon>Eucestoda</taxon>
        <taxon>Cyclophyllidea</taxon>
        <taxon>Hymenolepididae</taxon>
        <taxon>Hymenolepis</taxon>
    </lineage>
</organism>
<dbReference type="AlphaFoldDB" id="A0A0R3SIQ7"/>
<evidence type="ECO:0000313" key="2">
    <source>
        <dbReference type="EMBL" id="VDL56225.1"/>
    </source>
</evidence>
<evidence type="ECO:0000256" key="1">
    <source>
        <dbReference type="SAM" id="MobiDB-lite"/>
    </source>
</evidence>
<name>A0A0R3SIQ7_HYMDI</name>
<reference evidence="4" key="1">
    <citation type="submission" date="2017-02" db="UniProtKB">
        <authorList>
            <consortium name="WormBaseParasite"/>
        </authorList>
    </citation>
    <scope>IDENTIFICATION</scope>
</reference>
<evidence type="ECO:0000313" key="3">
    <source>
        <dbReference type="Proteomes" id="UP000274504"/>
    </source>
</evidence>
<protein>
    <submittedName>
        <fullName evidence="4">Transposase</fullName>
    </submittedName>
</protein>
<dbReference type="WBParaSite" id="HDID_0000482201-mRNA-1">
    <property type="protein sequence ID" value="HDID_0000482201-mRNA-1"/>
    <property type="gene ID" value="HDID_0000482201"/>
</dbReference>
<proteinExistence type="predicted"/>